<evidence type="ECO:0000256" key="2">
    <source>
        <dbReference type="ARBA" id="ARBA00022989"/>
    </source>
</evidence>
<dbReference type="InterPro" id="IPR020846">
    <property type="entry name" value="MFS_dom"/>
</dbReference>
<dbReference type="OrthoDB" id="9803985at2"/>
<evidence type="ECO:0000256" key="4">
    <source>
        <dbReference type="SAM" id="Phobius"/>
    </source>
</evidence>
<organism evidence="6 7">
    <name type="scientific">Leptospira kemamanensis</name>
    <dbReference type="NCBI Taxonomy" id="2484942"/>
    <lineage>
        <taxon>Bacteria</taxon>
        <taxon>Pseudomonadati</taxon>
        <taxon>Spirochaetota</taxon>
        <taxon>Spirochaetia</taxon>
        <taxon>Leptospirales</taxon>
        <taxon>Leptospiraceae</taxon>
        <taxon>Leptospira</taxon>
    </lineage>
</organism>
<feature type="transmembrane region" description="Helical" evidence="4">
    <location>
        <begin position="301"/>
        <end position="323"/>
    </location>
</feature>
<keyword evidence="7" id="KW-1185">Reference proteome</keyword>
<evidence type="ECO:0000259" key="5">
    <source>
        <dbReference type="PROSITE" id="PS50850"/>
    </source>
</evidence>
<keyword evidence="3 4" id="KW-0472">Membrane</keyword>
<name>A0A4R9JPM6_9LEPT</name>
<accession>A0A4R9JPM6</accession>
<dbReference type="RefSeq" id="WP_135619337.1">
    <property type="nucleotide sequence ID" value="NZ_RQGG01000028.1"/>
</dbReference>
<keyword evidence="2 4" id="KW-1133">Transmembrane helix</keyword>
<feature type="transmembrane region" description="Helical" evidence="4">
    <location>
        <begin position="365"/>
        <end position="386"/>
    </location>
</feature>
<dbReference type="Gene3D" id="1.20.1250.20">
    <property type="entry name" value="MFS general substrate transporter like domains"/>
    <property type="match status" value="2"/>
</dbReference>
<dbReference type="GO" id="GO:0022857">
    <property type="term" value="F:transmembrane transporter activity"/>
    <property type="evidence" value="ECO:0007669"/>
    <property type="project" value="InterPro"/>
</dbReference>
<dbReference type="CDD" id="cd17370">
    <property type="entry name" value="MFS_MJ1317_like"/>
    <property type="match status" value="1"/>
</dbReference>
<evidence type="ECO:0000313" key="7">
    <source>
        <dbReference type="Proteomes" id="UP000297609"/>
    </source>
</evidence>
<dbReference type="AlphaFoldDB" id="A0A4R9JPM6"/>
<feature type="transmembrane region" description="Helical" evidence="4">
    <location>
        <begin position="216"/>
        <end position="235"/>
    </location>
</feature>
<protein>
    <submittedName>
        <fullName evidence="6">MFS transporter</fullName>
    </submittedName>
</protein>
<feature type="transmembrane region" description="Helical" evidence="4">
    <location>
        <begin position="277"/>
        <end position="295"/>
    </location>
</feature>
<proteinExistence type="predicted"/>
<evidence type="ECO:0000256" key="1">
    <source>
        <dbReference type="ARBA" id="ARBA00022692"/>
    </source>
</evidence>
<dbReference type="SUPFAM" id="SSF103473">
    <property type="entry name" value="MFS general substrate transporter"/>
    <property type="match status" value="1"/>
</dbReference>
<feature type="transmembrane region" description="Helical" evidence="4">
    <location>
        <begin position="247"/>
        <end position="265"/>
    </location>
</feature>
<feature type="transmembrane region" description="Helical" evidence="4">
    <location>
        <begin position="31"/>
        <end position="54"/>
    </location>
</feature>
<keyword evidence="1 4" id="KW-0812">Transmembrane</keyword>
<sequence>MQTISKTVLVLSLVSLFTDIASEMLYPILPIYLRSIGYSILYIGFLEGVAEVVAGYSKGYFGNLSDLKGKRVPFVQMGYALSAFSKPLLAISQIPIVVFFARTLDRLGKGVRTGARDAILANEATATSKAQVFGFHRSLDTLGAVLGPSVALIYLYLYPNQYIVLFYLAFLPGLVSIGLTFLLREKEFQIIKNEKKPSVLSFVSIWKDASLDYRKLVVGLLVFAFWNSSDVFLILKAKELGLNDPSVIGIYIFYNLVYAIFAYPLGIVADKIGLKTMFLLGLTLFALVYIMMGWMDDTNYLWVAFFFYGIYASATEGISKAWISNLVHKNQVGSAIGFYTALQSVATFFASLVAGWIWFQFGAPVTFFVTGAFAILVLVYFLVVPISEAPNT</sequence>
<evidence type="ECO:0000313" key="6">
    <source>
        <dbReference type="EMBL" id="TGL53070.1"/>
    </source>
</evidence>
<reference evidence="6" key="1">
    <citation type="journal article" date="2019" name="PLoS Negl. Trop. Dis.">
        <title>Revisiting the worldwide diversity of Leptospira species in the environment.</title>
        <authorList>
            <person name="Vincent A.T."/>
            <person name="Schiettekatte O."/>
            <person name="Bourhy P."/>
            <person name="Veyrier F.J."/>
            <person name="Picardeau M."/>
        </authorList>
    </citation>
    <scope>NUCLEOTIDE SEQUENCE [LARGE SCALE GENOMIC DNA]</scope>
    <source>
        <strain evidence="6">201702454</strain>
    </source>
</reference>
<dbReference type="PANTHER" id="PTHR23518:SF2">
    <property type="entry name" value="MAJOR FACILITATOR SUPERFAMILY TRANSPORTER"/>
    <property type="match status" value="1"/>
</dbReference>
<feature type="transmembrane region" description="Helical" evidence="4">
    <location>
        <begin position="335"/>
        <end position="359"/>
    </location>
</feature>
<comment type="caution">
    <text evidence="6">The sequence shown here is derived from an EMBL/GenBank/DDBJ whole genome shotgun (WGS) entry which is preliminary data.</text>
</comment>
<dbReference type="Pfam" id="PF07690">
    <property type="entry name" value="MFS_1"/>
    <property type="match status" value="1"/>
</dbReference>
<dbReference type="Proteomes" id="UP000297609">
    <property type="component" value="Unassembled WGS sequence"/>
</dbReference>
<gene>
    <name evidence="6" type="ORF">EHQ59_09000</name>
</gene>
<evidence type="ECO:0000256" key="3">
    <source>
        <dbReference type="ARBA" id="ARBA00023136"/>
    </source>
</evidence>
<dbReference type="EMBL" id="RQGG01000028">
    <property type="protein sequence ID" value="TGL53070.1"/>
    <property type="molecule type" value="Genomic_DNA"/>
</dbReference>
<dbReference type="InterPro" id="IPR011701">
    <property type="entry name" value="MFS"/>
</dbReference>
<dbReference type="PANTHER" id="PTHR23518">
    <property type="entry name" value="C-METHYLTRANSFERASE"/>
    <property type="match status" value="1"/>
</dbReference>
<dbReference type="InterPro" id="IPR036259">
    <property type="entry name" value="MFS_trans_sf"/>
</dbReference>
<dbReference type="PROSITE" id="PS50850">
    <property type="entry name" value="MFS"/>
    <property type="match status" value="1"/>
</dbReference>
<feature type="domain" description="Major facilitator superfamily (MFS) profile" evidence="5">
    <location>
        <begin position="7"/>
        <end position="389"/>
    </location>
</feature>
<feature type="transmembrane region" description="Helical" evidence="4">
    <location>
        <begin position="163"/>
        <end position="183"/>
    </location>
</feature>